<feature type="transmembrane region" description="Helical" evidence="8">
    <location>
        <begin position="133"/>
        <end position="152"/>
    </location>
</feature>
<keyword evidence="7 8" id="KW-0472">Membrane</keyword>
<protein>
    <recommendedName>
        <fullName evidence="3">UDP-N-acetylglucosamine transferase subunit ALG14</fullName>
    </recommendedName>
</protein>
<reference evidence="9" key="1">
    <citation type="submission" date="2009-03" db="EMBL/GenBank/DDBJ databases">
        <title>Caligus rogercresseyi ESTs and full-length cDNAs.</title>
        <authorList>
            <person name="Yasuike M."/>
            <person name="von Schalburg K."/>
            <person name="Cooper G."/>
            <person name="Leong J."/>
            <person name="Jones S.R.M."/>
            <person name="Koop B.F."/>
        </authorList>
    </citation>
    <scope>NUCLEOTIDE SEQUENCE</scope>
    <source>
        <tissue evidence="9">Whole tissue</tissue>
    </source>
</reference>
<keyword evidence="9" id="KW-0808">Transferase</keyword>
<dbReference type="InterPro" id="IPR013969">
    <property type="entry name" value="Oligosacch_biosynth_Alg14"/>
</dbReference>
<dbReference type="GO" id="GO:0004577">
    <property type="term" value="F:N-acetylglucosaminyldiphosphodolichol N-acetylglucosaminyltransferase activity"/>
    <property type="evidence" value="ECO:0007669"/>
    <property type="project" value="TreeGrafter"/>
</dbReference>
<dbReference type="PANTHER" id="PTHR12154">
    <property type="entry name" value="GLYCOSYL TRANSFERASE-RELATED"/>
    <property type="match status" value="1"/>
</dbReference>
<evidence type="ECO:0000256" key="5">
    <source>
        <dbReference type="ARBA" id="ARBA00022824"/>
    </source>
</evidence>
<sequence>MSLGVWVSIALGFLLVVLRLFRELWNSQKYVCPFPQSSSIETLVVLGSGGHTSEMFKLLSALDSSSCFRSRIYAIAETDENSLERLKGVDPSGTIFRIPRSRSVAQSYASSVLSTLVAFKASFRLLLRVRPELLLVNGPGTCLPLCLVGWIYKKIGFLSPRTKIVFVESVCRIETLSLTGRLLRPFVDVLLVQWPELAQKFPGTTYIDRFI</sequence>
<dbReference type="GO" id="GO:0006488">
    <property type="term" value="P:dolichol-linked oligosaccharide biosynthetic process"/>
    <property type="evidence" value="ECO:0007669"/>
    <property type="project" value="InterPro"/>
</dbReference>
<gene>
    <name evidence="9" type="primary">ALG14</name>
</gene>
<evidence type="ECO:0000256" key="6">
    <source>
        <dbReference type="ARBA" id="ARBA00022989"/>
    </source>
</evidence>
<dbReference type="AlphaFoldDB" id="C1BQ95"/>
<evidence type="ECO:0000256" key="4">
    <source>
        <dbReference type="ARBA" id="ARBA00022692"/>
    </source>
</evidence>
<evidence type="ECO:0000256" key="7">
    <source>
        <dbReference type="ARBA" id="ARBA00023136"/>
    </source>
</evidence>
<dbReference type="PANTHER" id="PTHR12154:SF4">
    <property type="entry name" value="UDP-N-ACETYLGLUCOSAMINE TRANSFERASE SUBUNIT ALG14 HOMOLOG"/>
    <property type="match status" value="1"/>
</dbReference>
<dbReference type="EMBL" id="BT076774">
    <property type="protein sequence ID" value="ACO11198.1"/>
    <property type="molecule type" value="mRNA"/>
</dbReference>
<evidence type="ECO:0000256" key="2">
    <source>
        <dbReference type="ARBA" id="ARBA00009731"/>
    </source>
</evidence>
<keyword evidence="5" id="KW-0256">Endoplasmic reticulum</keyword>
<accession>C1BQ95</accession>
<keyword evidence="6 8" id="KW-1133">Transmembrane helix</keyword>
<comment type="similarity">
    <text evidence="2">Belongs to the ALG14 family.</text>
</comment>
<name>C1BQ95_CALRO</name>
<evidence type="ECO:0000256" key="8">
    <source>
        <dbReference type="SAM" id="Phobius"/>
    </source>
</evidence>
<keyword evidence="4 8" id="KW-0812">Transmembrane</keyword>
<evidence type="ECO:0000313" key="9">
    <source>
        <dbReference type="EMBL" id="ACO11198.1"/>
    </source>
</evidence>
<dbReference type="Gene3D" id="3.40.50.2000">
    <property type="entry name" value="Glycogen Phosphorylase B"/>
    <property type="match status" value="1"/>
</dbReference>
<feature type="transmembrane region" description="Helical" evidence="8">
    <location>
        <begin position="6"/>
        <end position="21"/>
    </location>
</feature>
<organism evidence="9">
    <name type="scientific">Caligus rogercresseyi</name>
    <name type="common">Sea louse</name>
    <dbReference type="NCBI Taxonomy" id="217165"/>
    <lineage>
        <taxon>Eukaryota</taxon>
        <taxon>Metazoa</taxon>
        <taxon>Ecdysozoa</taxon>
        <taxon>Arthropoda</taxon>
        <taxon>Crustacea</taxon>
        <taxon>Multicrustacea</taxon>
        <taxon>Hexanauplia</taxon>
        <taxon>Copepoda</taxon>
        <taxon>Siphonostomatoida</taxon>
        <taxon>Caligidae</taxon>
        <taxon>Caligus</taxon>
    </lineage>
</organism>
<proteinExistence type="evidence at transcript level"/>
<evidence type="ECO:0000256" key="1">
    <source>
        <dbReference type="ARBA" id="ARBA00004389"/>
    </source>
</evidence>
<evidence type="ECO:0000256" key="3">
    <source>
        <dbReference type="ARBA" id="ARBA00017467"/>
    </source>
</evidence>
<dbReference type="Pfam" id="PF08660">
    <property type="entry name" value="Alg14"/>
    <property type="match status" value="1"/>
</dbReference>
<comment type="subcellular location">
    <subcellularLocation>
        <location evidence="1">Endoplasmic reticulum membrane</location>
        <topology evidence="1">Single-pass membrane protein</topology>
    </subcellularLocation>
</comment>
<dbReference type="GO" id="GO:0043541">
    <property type="term" value="C:UDP-N-acetylglucosamine transferase complex"/>
    <property type="evidence" value="ECO:0007669"/>
    <property type="project" value="TreeGrafter"/>
</dbReference>